<accession>T2MJ25</accession>
<dbReference type="OrthoDB" id="5103at2759"/>
<dbReference type="EMBL" id="HAAD01006031">
    <property type="protein sequence ID" value="CDG72263.1"/>
    <property type="molecule type" value="mRNA"/>
</dbReference>
<feature type="transmembrane region" description="Helical" evidence="6">
    <location>
        <begin position="127"/>
        <end position="150"/>
    </location>
</feature>
<keyword evidence="4 6" id="KW-1133">Transmembrane helix</keyword>
<dbReference type="GO" id="GO:0016020">
    <property type="term" value="C:membrane"/>
    <property type="evidence" value="ECO:0007669"/>
    <property type="project" value="UniProtKB-SubCell"/>
</dbReference>
<dbReference type="UniPathway" id="UPA00199"/>
<evidence type="ECO:0000313" key="8">
    <source>
        <dbReference type="EMBL" id="CDG72263.1"/>
    </source>
</evidence>
<dbReference type="GO" id="GO:0006631">
    <property type="term" value="P:fatty acid metabolic process"/>
    <property type="evidence" value="ECO:0007669"/>
    <property type="project" value="UniProtKB-UniPathway"/>
</dbReference>
<dbReference type="InterPro" id="IPR052601">
    <property type="entry name" value="Plasmalogen_desaturase"/>
</dbReference>
<dbReference type="Pfam" id="PF10520">
    <property type="entry name" value="Lipid_desat"/>
    <property type="match status" value="1"/>
</dbReference>
<sequence length="325" mass="37806">MTDISLQTADLNMSPDIIMGTLQQLSKVQQCLSASLNSINCHEKCEVSSFTAIQETEYNKCQNENVEQEVKIEKSLHTYSKQERAKMLADGYSFERHMLDRLWTFCGLISMFILTVQLVCRFDPTDVVGIVIALVLGVLVTDFASGLVHWGADTYGAVDLPIIGKSFIRPFREHHVDPTAMTRHDFFETNGNNFMLIVPFAVRFIYKGFTLSEHLLREHYRFDLFAYSLMCFVIMTNQIHKWAHTYYGLPKYIEFLQKWHLILPRKHHRIHHVAPHETYFCITTGWLNYPLEKISFFPTFEKLIEALTGIPPRRDDMKWAGKKVE</sequence>
<feature type="domain" description="Lipid desaturase" evidence="7">
    <location>
        <begin position="139"/>
        <end position="315"/>
    </location>
</feature>
<organism evidence="8">
    <name type="scientific">Hydra vulgaris</name>
    <name type="common">Hydra</name>
    <name type="synonym">Hydra attenuata</name>
    <dbReference type="NCBI Taxonomy" id="6087"/>
    <lineage>
        <taxon>Eukaryota</taxon>
        <taxon>Metazoa</taxon>
        <taxon>Cnidaria</taxon>
        <taxon>Hydrozoa</taxon>
        <taxon>Hydroidolina</taxon>
        <taxon>Anthoathecata</taxon>
        <taxon>Aplanulata</taxon>
        <taxon>Hydridae</taxon>
        <taxon>Hydra</taxon>
    </lineage>
</organism>
<evidence type="ECO:0000256" key="6">
    <source>
        <dbReference type="SAM" id="Phobius"/>
    </source>
</evidence>
<dbReference type="PANTHER" id="PTHR48177:SF1">
    <property type="entry name" value="PLASMANYLETHANOLAMINE DESATURASE 1"/>
    <property type="match status" value="1"/>
</dbReference>
<evidence type="ECO:0000256" key="5">
    <source>
        <dbReference type="ARBA" id="ARBA00023136"/>
    </source>
</evidence>
<dbReference type="PANTHER" id="PTHR48177">
    <property type="entry name" value="TRANSMEMBRANE PROTEIN 189"/>
    <property type="match status" value="1"/>
</dbReference>
<evidence type="ECO:0000256" key="2">
    <source>
        <dbReference type="ARBA" id="ARBA00007620"/>
    </source>
</evidence>
<comment type="subcellular location">
    <subcellularLocation>
        <location evidence="1">Membrane</location>
        <topology evidence="1">Multi-pass membrane protein</topology>
    </subcellularLocation>
</comment>
<protein>
    <submittedName>
        <fullName evidence="8">Transmembrane protein 189</fullName>
    </submittedName>
</protein>
<evidence type="ECO:0000259" key="7">
    <source>
        <dbReference type="Pfam" id="PF10520"/>
    </source>
</evidence>
<proteinExistence type="evidence at transcript level"/>
<name>T2MJ25_HYDVU</name>
<gene>
    <name evidence="8" type="primary">TMEM189</name>
</gene>
<evidence type="ECO:0000256" key="1">
    <source>
        <dbReference type="ARBA" id="ARBA00004141"/>
    </source>
</evidence>
<evidence type="ECO:0000256" key="4">
    <source>
        <dbReference type="ARBA" id="ARBA00022989"/>
    </source>
</evidence>
<evidence type="ECO:0000256" key="3">
    <source>
        <dbReference type="ARBA" id="ARBA00022692"/>
    </source>
</evidence>
<keyword evidence="5 6" id="KW-0472">Membrane</keyword>
<comment type="similarity">
    <text evidence="2">Belongs to the fatty acid desaturase CarF family.</text>
</comment>
<dbReference type="GO" id="GO:0016491">
    <property type="term" value="F:oxidoreductase activity"/>
    <property type="evidence" value="ECO:0007669"/>
    <property type="project" value="TreeGrafter"/>
</dbReference>
<dbReference type="AlphaFoldDB" id="T2MJ25"/>
<feature type="transmembrane region" description="Helical" evidence="6">
    <location>
        <begin position="102"/>
        <end position="120"/>
    </location>
</feature>
<dbReference type="InterPro" id="IPR019547">
    <property type="entry name" value="Lipid_desat"/>
</dbReference>
<reference evidence="8" key="1">
    <citation type="journal article" date="2013" name="Genome Biol. Evol.">
        <title>Punctuated emergences of genetic and phenotypic innovations in eumetazoan, bilaterian, euteleostome, and hominidae ancestors.</title>
        <authorList>
            <person name="Wenger Y."/>
            <person name="Galliot B."/>
        </authorList>
    </citation>
    <scope>NUCLEOTIDE SEQUENCE</scope>
    <source>
        <tissue evidence="8">Whole animals</tissue>
    </source>
</reference>
<keyword evidence="3 6" id="KW-0812">Transmembrane</keyword>